<protein>
    <recommendedName>
        <fullName evidence="2">Lipoprotein</fullName>
    </recommendedName>
</protein>
<dbReference type="AlphaFoldDB" id="J9FQR9"/>
<organism evidence="1">
    <name type="scientific">gut metagenome</name>
    <dbReference type="NCBI Taxonomy" id="749906"/>
    <lineage>
        <taxon>unclassified sequences</taxon>
        <taxon>metagenomes</taxon>
        <taxon>organismal metagenomes</taxon>
    </lineage>
</organism>
<evidence type="ECO:0000313" key="1">
    <source>
        <dbReference type="EMBL" id="EJW97296.1"/>
    </source>
</evidence>
<name>J9FQR9_9ZZZZ</name>
<comment type="caution">
    <text evidence="1">The sequence shown here is derived from an EMBL/GenBank/DDBJ whole genome shotgun (WGS) entry which is preliminary data.</text>
</comment>
<accession>J9FQR9</accession>
<evidence type="ECO:0008006" key="2">
    <source>
        <dbReference type="Google" id="ProtNLM"/>
    </source>
</evidence>
<dbReference type="PROSITE" id="PS51257">
    <property type="entry name" value="PROKAR_LIPOPROTEIN"/>
    <property type="match status" value="1"/>
</dbReference>
<dbReference type="EMBL" id="AMCI01004843">
    <property type="protein sequence ID" value="EJW97296.1"/>
    <property type="molecule type" value="Genomic_DNA"/>
</dbReference>
<gene>
    <name evidence="1" type="ORF">EVA_14615</name>
</gene>
<reference evidence="1" key="1">
    <citation type="journal article" date="2012" name="PLoS ONE">
        <title>Gene sets for utilization of primary and secondary nutrition supplies in the distal gut of endangered iberian lynx.</title>
        <authorList>
            <person name="Alcaide M."/>
            <person name="Messina E."/>
            <person name="Richter M."/>
            <person name="Bargiela R."/>
            <person name="Peplies J."/>
            <person name="Huws S.A."/>
            <person name="Newbold C.J."/>
            <person name="Golyshin P.N."/>
            <person name="Simon M.A."/>
            <person name="Lopez G."/>
            <person name="Yakimov M.M."/>
            <person name="Ferrer M."/>
        </authorList>
    </citation>
    <scope>NUCLEOTIDE SEQUENCE</scope>
</reference>
<proteinExistence type="predicted"/>
<sequence length="1250" mass="143002">MQTMIRPLITSLSLLLFTGSLLLLGGCHDEWEAWDRTYQSIEEGIPGELSVPLCATVQEDLQVSTRTDKDPLHEQHVHSAYLFIIDRPNNADPKNCRILSRKYFADISSFVKKITYKGETRYIAQLSMPAVTSNQAQIFAIANLGYSDLQSVENDAKLLQQCDTLTSLKSLMQLSASLSVLPGKTVNVERMQGHHLMSGFFCTEQQNKAISSASPLVTLKAEAGNRISICAPGTTTPYLPLNDTQQTGTAAAVFLHRLDAKITVRIVPTGELQKTPGAYFRLIGWQVLNTPVRENLYRINQPAADNEQVYLNSKLFERDLNQGEDGSWEFTFYQFENKATPLLKQELNAQLIADQYNKEYGLTGTKAVTAQQITGAFPTYPNPYSDFAYTLRDLNKKHKGADGQGGDYVPNDPTNDDPTIVVKNGDFEYAPQQATYIRVAGNYYNPQEPVKRQKNDPVSLQKESQFPLSTYPYWGEGGQPVKTAAEALKRTRSATVVYYVHLGYVGGTNYSESETGIPNPCRNFEEYQKKVNDYNVCRNHHYIYTLKVAGVENIRLEATREEAGNILEQEKQTGAEGAVLESQHMFQLDAHYEARNFTIDFSRMPDTYSEGFAFAWETPFERSRCILKRINNEQSALVDKYDKPMENIRGHDLDWIHFAWHGTVDNPSQSQIDPATGNGISYSDTYGGYESQETYDETYLTCEPGGMHQHKLLNSLEFIQLVWRHFVQWKAGGKPENKRTMTFTVYVDENYYDFNPVNKTHVDWYMFCNQPKRKILFFMETEAISADQNSWYADAHLAIYQQSIQTLYATNTSHGQVVANTAFGIEALDEFRAKYSYGNYGDHYFSEGTSMDNGLYNTMKWFTSQKNQVIDWKTAEKYYTDKWREHALGESDYSGQGEGRNDRRGQWALYSRNRDLNRNGQLESFEIRWFVPAIDQYTLCFLGGRPVFENPLFEKDQAVKRTRGVDSWMFGVPILHYMSSTNVTKDQIFWAEEGCSKGDYNQGGVKAMYGIRMARMLCAYGVNDTGEAFDKALEEKTLRQDELFTVSRELNSIPIDYAQRTDGHTYYIVLNKINTDAFRDKVRIGELAQHTHEKKENWLYRSYRIARNKIGYTSYNTATDNNRTYRIDGIPRTWWQLNGVWTSQFDEKSIYYYHGEEHSLAYQYHEDTDGADLHHWRMPNLREAAIMSMAFPQTWFGKEGTNQSITSCTKSENLGTSSTNIPYWEIQSGKIGRLSSGSSRTFSVRAIQDQ</sequence>